<protein>
    <recommendedName>
        <fullName evidence="8">REM-1 domain-containing protein</fullName>
    </recommendedName>
</protein>
<dbReference type="OrthoDB" id="271111at2759"/>
<dbReference type="PANTHER" id="PTHR13298:SF11">
    <property type="entry name" value="RAPAMYCIN-INSENSITIVE COMPANION OF MTOR"/>
    <property type="match status" value="1"/>
</dbReference>
<evidence type="ECO:0000256" key="2">
    <source>
        <dbReference type="SAM" id="MobiDB-lite"/>
    </source>
</evidence>
<feature type="region of interest" description="Disordered" evidence="2">
    <location>
        <begin position="441"/>
        <end position="466"/>
    </location>
</feature>
<feature type="domain" description="Rapamycin-insensitive companion of mTOR N-terminal" evidence="4">
    <location>
        <begin position="165"/>
        <end position="526"/>
    </location>
</feature>
<sequence>MSRPSSLELGRARPNPQDELDTLRLELDEARNIVNGAQALARVLSQQPDDEADFVSSLPDALLEELSRAQDRIPRLERRISALEVQLAAGIPTPFSPAQPPLSAVANGFHRPQVSSSYGSSIFERPSPGFPPPAPEPPSQAQVALERLLAALRRLGDRGDPYERVQVMDEVVDVVDQFPFLKLEISLEEHLPSIMACLADSAGKDVRAATYRLVRHLMVDASDAIRLNEHHLPLFLVRSLSRDAKHDHEKTQALRLVRALIVLAGPSLGHGRAVVPVSVLRGVVALAETPEERLRVAALETLGELVIRNLPLLVASEGLRVVLQALADGPFDFAPYLALAFLAAVDHPDTRQWLRPGVDVEVILAGFTEVHGKGSTVEERVKASAGLVATFLQSWSGLFYLNIHGRQALTSLVDSLTNPSQVIRDTLLDMLFGVFNVKSPAPHEQGRPSFSTLSAPSSASAPGANAPQRRTNLIDQFMAVLLLIFVEAGLIEALASLAADPKDPSTATKVSLLIGEILSLANRVLPASHAVRVQSLPSLFALTAGFDPSRERLAASDALLKVGRFEREREQRVAGAGALESRRARANSLEDPQQRASASISSVRLAAALSMDDLAFRNLLLESGVLSAKEETRWVPDALYTLVQGPLRNARRLEEATRATKFMRRVLAFYHPFALRFSDLPKDPLTDKWVDLGCEIVSMLVASPVGVQFLVEDKLLPQLAEALFQLDTASGAPILLTKDRVEGTISSGYFSMLGVLSRSEAGRSLLDELKLWTAFYRIAEMRNREDLVRLIIDNIDYSTDGHARVFLSKALTSSYKASPARVHVRHYATQRLAKILAAPAGPTPWQIELLVQQLYDPAPEVVTLAIRALADACASQDVLRAVVGLRPALEVLPVDEGEPLLMLFLADSAGVGYLQEIGWVERELETWYQERNLVYMVELELALGAALKADGGVQGSSSRFDGTPPAHLYGELARTAEGCDILRDSERMDDLVDVVHMHEESALERTYVVELKSVLWAIGHIGASSTGLAVLDEYDVLTDLVQIAAFSPVYSLRGTATYALAFISSTEEGAEMLDELGWESVFTPLRGPTGICVPMYLNDYIFTPMWDPPLLDLPGTFELAPSTSSLEREALSALANLSNHILATKASRTLTRLKARHRSLFASPALYARAGEMLASHHYRFAVRKYVMELFDVELDPAMAARVADAAEALRQRRRWDMDPDEAMRVSQLSSGLQRVAGLDGAGQWAASAAGDVPGSLLGSLVGGGGRGGGDDESDDDDDDDDDDDESSGAEVDAAIPVKELTPLVTVRGFLLG</sequence>
<reference evidence="6 7" key="1">
    <citation type="journal article" date="2015" name="Front. Microbiol.">
        <title>Genome sequence of the plant growth promoting endophytic yeast Rhodotorula graminis WP1.</title>
        <authorList>
            <person name="Firrincieli A."/>
            <person name="Otillar R."/>
            <person name="Salamov A."/>
            <person name="Schmutz J."/>
            <person name="Khan Z."/>
            <person name="Redman R.S."/>
            <person name="Fleck N.D."/>
            <person name="Lindquist E."/>
            <person name="Grigoriev I.V."/>
            <person name="Doty S.L."/>
        </authorList>
    </citation>
    <scope>NUCLEOTIDE SEQUENCE [LARGE SCALE GENOMIC DNA]</scope>
    <source>
        <strain evidence="6 7">WP1</strain>
    </source>
</reference>
<dbReference type="GO" id="GO:0038203">
    <property type="term" value="P:TORC2 signaling"/>
    <property type="evidence" value="ECO:0007669"/>
    <property type="project" value="TreeGrafter"/>
</dbReference>
<evidence type="ECO:0000313" key="6">
    <source>
        <dbReference type="EMBL" id="KPV72463.1"/>
    </source>
</evidence>
<dbReference type="GO" id="GO:0031932">
    <property type="term" value="C:TORC2 complex"/>
    <property type="evidence" value="ECO:0007669"/>
    <property type="project" value="InterPro"/>
</dbReference>
<feature type="domain" description="Rapamycin-insensitive companion of mTOR" evidence="5">
    <location>
        <begin position="1008"/>
        <end position="1080"/>
    </location>
</feature>
<dbReference type="SMART" id="SM01310">
    <property type="entry name" value="RICTOR_V"/>
    <property type="match status" value="1"/>
</dbReference>
<dbReference type="InterPro" id="IPR011989">
    <property type="entry name" value="ARM-like"/>
</dbReference>
<dbReference type="Pfam" id="PF14663">
    <property type="entry name" value="RasGEF_N_2"/>
    <property type="match status" value="1"/>
</dbReference>
<name>A0A0P9EZ06_RHOGW</name>
<evidence type="ECO:0000259" key="4">
    <source>
        <dbReference type="SMART" id="SM01308"/>
    </source>
</evidence>
<dbReference type="Pfam" id="PF14664">
    <property type="entry name" value="RICTOR_N"/>
    <property type="match status" value="1"/>
</dbReference>
<dbReference type="PANTHER" id="PTHR13298">
    <property type="entry name" value="CYTOSOLIC REGULATOR PIANISSIMO"/>
    <property type="match status" value="1"/>
</dbReference>
<evidence type="ECO:0000313" key="7">
    <source>
        <dbReference type="Proteomes" id="UP000053890"/>
    </source>
</evidence>
<dbReference type="InterPro" id="IPR029453">
    <property type="entry name" value="Rictor_IV"/>
</dbReference>
<dbReference type="SMART" id="SM01307">
    <property type="entry name" value="RICTOR_M"/>
    <property type="match status" value="1"/>
</dbReference>
<dbReference type="EMBL" id="KQ474087">
    <property type="protein sequence ID" value="KPV72463.1"/>
    <property type="molecule type" value="Genomic_DNA"/>
</dbReference>
<dbReference type="RefSeq" id="XP_018268512.1">
    <property type="nucleotide sequence ID" value="XM_018414886.1"/>
</dbReference>
<feature type="compositionally biased region" description="Acidic residues" evidence="2">
    <location>
        <begin position="1271"/>
        <end position="1288"/>
    </location>
</feature>
<dbReference type="GeneID" id="28975334"/>
<dbReference type="SMART" id="SM01308">
    <property type="entry name" value="RICTOR_N"/>
    <property type="match status" value="1"/>
</dbReference>
<organism evidence="6 7">
    <name type="scientific">Rhodotorula graminis (strain WP1)</name>
    <dbReference type="NCBI Taxonomy" id="578459"/>
    <lineage>
        <taxon>Eukaryota</taxon>
        <taxon>Fungi</taxon>
        <taxon>Dikarya</taxon>
        <taxon>Basidiomycota</taxon>
        <taxon>Pucciniomycotina</taxon>
        <taxon>Microbotryomycetes</taxon>
        <taxon>Sporidiobolales</taxon>
        <taxon>Sporidiobolaceae</taxon>
        <taxon>Rhodotorula</taxon>
    </lineage>
</organism>
<comment type="similarity">
    <text evidence="1">Belongs to the RICTOR family.</text>
</comment>
<dbReference type="InterPro" id="IPR029452">
    <property type="entry name" value="RICTOR_V"/>
</dbReference>
<evidence type="ECO:0000259" key="5">
    <source>
        <dbReference type="SMART" id="SM01310"/>
    </source>
</evidence>
<proteinExistence type="inferred from homology"/>
<dbReference type="Gene3D" id="1.25.10.10">
    <property type="entry name" value="Leucine-rich Repeat Variant"/>
    <property type="match status" value="2"/>
</dbReference>
<keyword evidence="7" id="KW-1185">Reference proteome</keyword>
<feature type="domain" description="Rapamycin-insensitive companion of mTOR middle" evidence="3">
    <location>
        <begin position="611"/>
        <end position="838"/>
    </location>
</feature>
<feature type="compositionally biased region" description="Low complexity" evidence="2">
    <location>
        <begin position="448"/>
        <end position="466"/>
    </location>
</feature>
<evidence type="ECO:0000256" key="1">
    <source>
        <dbReference type="ARBA" id="ARBA00008878"/>
    </source>
</evidence>
<dbReference type="OMA" id="EIRIHAT"/>
<dbReference type="SMART" id="SM01303">
    <property type="entry name" value="RasGEF_N_2"/>
    <property type="match status" value="1"/>
</dbReference>
<evidence type="ECO:0000259" key="3">
    <source>
        <dbReference type="SMART" id="SM01307"/>
    </source>
</evidence>
<dbReference type="Proteomes" id="UP000053890">
    <property type="component" value="Unassembled WGS sequence"/>
</dbReference>
<dbReference type="InterPro" id="IPR029451">
    <property type="entry name" value="RICTOR_M"/>
</dbReference>
<dbReference type="Pfam" id="PF14666">
    <property type="entry name" value="RICTOR_M"/>
    <property type="match status" value="1"/>
</dbReference>
<dbReference type="STRING" id="578459.A0A0P9EZ06"/>
<evidence type="ECO:0008006" key="8">
    <source>
        <dbReference type="Google" id="ProtNLM"/>
    </source>
</evidence>
<accession>A0A0P9EZ06</accession>
<gene>
    <name evidence="6" type="ORF">RHOBADRAFT_46916</name>
</gene>
<dbReference type="InterPro" id="IPR028267">
    <property type="entry name" value="Pianissimo_N"/>
</dbReference>
<dbReference type="InterPro" id="IPR016024">
    <property type="entry name" value="ARM-type_fold"/>
</dbReference>
<dbReference type="Pfam" id="PF14668">
    <property type="entry name" value="RICTOR_V"/>
    <property type="match status" value="1"/>
</dbReference>
<dbReference type="InterPro" id="IPR028268">
    <property type="entry name" value="Pianissimo_fam"/>
</dbReference>
<feature type="region of interest" description="Disordered" evidence="2">
    <location>
        <begin position="1260"/>
        <end position="1296"/>
    </location>
</feature>
<dbReference type="SUPFAM" id="SSF48371">
    <property type="entry name" value="ARM repeat"/>
    <property type="match status" value="1"/>
</dbReference>